<accession>A0A2C9LJC2</accession>
<feature type="repeat" description="TNFR-Cys" evidence="7">
    <location>
        <begin position="83"/>
        <end position="123"/>
    </location>
</feature>
<keyword evidence="2" id="KW-0677">Repeat</keyword>
<keyword evidence="6" id="KW-0325">Glycoprotein</keyword>
<dbReference type="PANTHER" id="PTHR46330:SF6">
    <property type="entry name" value="HEMATOPOIETIC DEATH RECEPTOR-RELATED"/>
    <property type="match status" value="1"/>
</dbReference>
<dbReference type="PANTHER" id="PTHR46330">
    <property type="entry name" value="TUMOR NECROSIS FACTOR RECEPTOR SUPERFAMILY MEMBER 10B"/>
    <property type="match status" value="1"/>
</dbReference>
<feature type="domain" description="TNFR-Cys" evidence="10">
    <location>
        <begin position="83"/>
        <end position="123"/>
    </location>
</feature>
<evidence type="ECO:0000256" key="6">
    <source>
        <dbReference type="ARBA" id="ARBA00023180"/>
    </source>
</evidence>
<keyword evidence="9" id="KW-0812">Transmembrane</keyword>
<name>A0A2C9LJC2_BIOGL</name>
<dbReference type="KEGG" id="bgt:106057358"/>
<evidence type="ECO:0000256" key="5">
    <source>
        <dbReference type="ARBA" id="ARBA00023170"/>
    </source>
</evidence>
<protein>
    <recommendedName>
        <fullName evidence="10">TNFR-Cys domain-containing protein</fullName>
    </recommendedName>
</protein>
<evidence type="ECO:0000259" key="10">
    <source>
        <dbReference type="PROSITE" id="PS50050"/>
    </source>
</evidence>
<dbReference type="RefSeq" id="XP_013069982.2">
    <property type="nucleotide sequence ID" value="XM_013214528.2"/>
</dbReference>
<keyword evidence="9" id="KW-1133">Transmembrane helix</keyword>
<dbReference type="Gene3D" id="2.10.50.10">
    <property type="entry name" value="Tumor Necrosis Factor Receptor, subunit A, domain 2"/>
    <property type="match status" value="1"/>
</dbReference>
<feature type="compositionally biased region" description="Polar residues" evidence="8">
    <location>
        <begin position="227"/>
        <end position="238"/>
    </location>
</feature>
<dbReference type="EnsemblMetazoa" id="BGLB031825-RB">
    <property type="protein sequence ID" value="BGLB031825-PB"/>
    <property type="gene ID" value="BGLB031825"/>
</dbReference>
<keyword evidence="5" id="KW-0675">Receptor</keyword>
<dbReference type="VEuPathDB" id="VectorBase:BGLAX_044199"/>
<feature type="region of interest" description="Disordered" evidence="8">
    <location>
        <begin position="227"/>
        <end position="250"/>
    </location>
</feature>
<evidence type="ECO:0000256" key="4">
    <source>
        <dbReference type="ARBA" id="ARBA00023157"/>
    </source>
</evidence>
<dbReference type="OrthoDB" id="9990004at2759"/>
<sequence length="250" mass="27076">MATLQSSHVFISILTIFIALLPVFLALCRSGQYLSPKGCVKCPEGSYMDADNHTNEACKKCEDADDTKVVLQECNATHNSELKCKERRFNKNGRPLVCQICSRCSGTNKYEAAMCNDTSDTVCCPEPAMKLEPVNENTTCLHISPDTNLCCLLITTTTSIASSPKSQSKESTTESNGTMDSSSTDNVENSSSMEPGAIAGIVIGFLVFAGIVIAVFYFRRQIRSLCDSNSPSSPQPTIQEVPLMTTHTSS</sequence>
<dbReference type="InterPro" id="IPR001368">
    <property type="entry name" value="TNFR/NGFR_Cys_rich_reg"/>
</dbReference>
<dbReference type="EnsemblMetazoa" id="BGLB031825-RA">
    <property type="protein sequence ID" value="BGLB031825-PA"/>
    <property type="gene ID" value="BGLB031825"/>
</dbReference>
<evidence type="ECO:0000256" key="1">
    <source>
        <dbReference type="ARBA" id="ARBA00004370"/>
    </source>
</evidence>
<evidence type="ECO:0000313" key="11">
    <source>
        <dbReference type="EnsemblMetazoa" id="BGLB031825-PB"/>
    </source>
</evidence>
<reference evidence="11" key="1">
    <citation type="submission" date="2020-05" db="UniProtKB">
        <authorList>
            <consortium name="EnsemblMetazoa"/>
        </authorList>
    </citation>
    <scope>IDENTIFICATION</scope>
    <source>
        <strain evidence="11">BB02</strain>
    </source>
</reference>
<feature type="transmembrane region" description="Helical" evidence="9">
    <location>
        <begin position="6"/>
        <end position="27"/>
    </location>
</feature>
<dbReference type="PROSITE" id="PS00652">
    <property type="entry name" value="TNFR_NGFR_1"/>
    <property type="match status" value="1"/>
</dbReference>
<evidence type="ECO:0000256" key="7">
    <source>
        <dbReference type="PROSITE-ProRule" id="PRU00206"/>
    </source>
</evidence>
<dbReference type="RefSeq" id="XP_013069980.2">
    <property type="nucleotide sequence ID" value="XM_013214526.2"/>
</dbReference>
<comment type="caution">
    <text evidence="7">Lacks conserved residue(s) required for the propagation of feature annotation.</text>
</comment>
<comment type="subcellular location">
    <subcellularLocation>
        <location evidence="1">Membrane</location>
    </subcellularLocation>
</comment>
<dbReference type="InterPro" id="IPR052491">
    <property type="entry name" value="TNFRSF10"/>
</dbReference>
<dbReference type="GO" id="GO:0016020">
    <property type="term" value="C:membrane"/>
    <property type="evidence" value="ECO:0007669"/>
    <property type="project" value="UniProtKB-SubCell"/>
</dbReference>
<feature type="transmembrane region" description="Helical" evidence="9">
    <location>
        <begin position="197"/>
        <end position="218"/>
    </location>
</feature>
<evidence type="ECO:0000256" key="3">
    <source>
        <dbReference type="ARBA" id="ARBA00023136"/>
    </source>
</evidence>
<dbReference type="VEuPathDB" id="VectorBase:BGLB031825"/>
<dbReference type="SMART" id="SM00208">
    <property type="entry name" value="TNFR"/>
    <property type="match status" value="2"/>
</dbReference>
<keyword evidence="4" id="KW-1015">Disulfide bond</keyword>
<keyword evidence="3 9" id="KW-0472">Membrane</keyword>
<dbReference type="AlphaFoldDB" id="A0A2C9LJC2"/>
<evidence type="ECO:0000256" key="9">
    <source>
        <dbReference type="SAM" id="Phobius"/>
    </source>
</evidence>
<dbReference type="EnsemblMetazoa" id="BGLB031825-RC">
    <property type="protein sequence ID" value="BGLB031825-PC"/>
    <property type="gene ID" value="BGLB031825"/>
</dbReference>
<evidence type="ECO:0000256" key="8">
    <source>
        <dbReference type="SAM" id="MobiDB-lite"/>
    </source>
</evidence>
<gene>
    <name evidence="11" type="primary">106057358</name>
</gene>
<dbReference type="Pfam" id="PF00020">
    <property type="entry name" value="TNFR_c6"/>
    <property type="match status" value="2"/>
</dbReference>
<dbReference type="PROSITE" id="PS50050">
    <property type="entry name" value="TNFR_NGFR_2"/>
    <property type="match status" value="1"/>
</dbReference>
<organism evidence="11 12">
    <name type="scientific">Biomphalaria glabrata</name>
    <name type="common">Bloodfluke planorb</name>
    <name type="synonym">Freshwater snail</name>
    <dbReference type="NCBI Taxonomy" id="6526"/>
    <lineage>
        <taxon>Eukaryota</taxon>
        <taxon>Metazoa</taxon>
        <taxon>Spiralia</taxon>
        <taxon>Lophotrochozoa</taxon>
        <taxon>Mollusca</taxon>
        <taxon>Gastropoda</taxon>
        <taxon>Heterobranchia</taxon>
        <taxon>Euthyneura</taxon>
        <taxon>Panpulmonata</taxon>
        <taxon>Hygrophila</taxon>
        <taxon>Lymnaeoidea</taxon>
        <taxon>Planorbidae</taxon>
        <taxon>Biomphalaria</taxon>
    </lineage>
</organism>
<proteinExistence type="predicted"/>
<evidence type="ECO:0000313" key="12">
    <source>
        <dbReference type="Proteomes" id="UP000076420"/>
    </source>
</evidence>
<feature type="region of interest" description="Disordered" evidence="8">
    <location>
        <begin position="162"/>
        <end position="191"/>
    </location>
</feature>
<evidence type="ECO:0000256" key="2">
    <source>
        <dbReference type="ARBA" id="ARBA00022737"/>
    </source>
</evidence>
<dbReference type="Proteomes" id="UP000076420">
    <property type="component" value="Unassembled WGS sequence"/>
</dbReference>
<feature type="compositionally biased region" description="Low complexity" evidence="8">
    <location>
        <begin position="180"/>
        <end position="191"/>
    </location>
</feature>